<dbReference type="InterPro" id="IPR024368">
    <property type="entry name" value="Ecl1/2/3"/>
</dbReference>
<feature type="region of interest" description="Disordered" evidence="1">
    <location>
        <begin position="65"/>
        <end position="161"/>
    </location>
</feature>
<keyword evidence="3" id="KW-1185">Reference proteome</keyword>
<dbReference type="OrthoDB" id="2437039at2759"/>
<reference evidence="2" key="1">
    <citation type="journal article" date="2020" name="Fungal Divers.">
        <title>Resolving the Mortierellaceae phylogeny through synthesis of multi-gene phylogenetics and phylogenomics.</title>
        <authorList>
            <person name="Vandepol N."/>
            <person name="Liber J."/>
            <person name="Desiro A."/>
            <person name="Na H."/>
            <person name="Kennedy M."/>
            <person name="Barry K."/>
            <person name="Grigoriev I.V."/>
            <person name="Miller A.N."/>
            <person name="O'Donnell K."/>
            <person name="Stajich J.E."/>
            <person name="Bonito G."/>
        </authorList>
    </citation>
    <scope>NUCLEOTIDE SEQUENCE</scope>
    <source>
        <strain evidence="2">NRRL 6426</strain>
    </source>
</reference>
<feature type="compositionally biased region" description="Polar residues" evidence="1">
    <location>
        <begin position="67"/>
        <end position="79"/>
    </location>
</feature>
<gene>
    <name evidence="2" type="ORF">BG015_007293</name>
</gene>
<accession>A0A9P5S0X5</accession>
<dbReference type="EMBL" id="JAAAUQ010000371">
    <property type="protein sequence ID" value="KAF9150887.1"/>
    <property type="molecule type" value="Genomic_DNA"/>
</dbReference>
<sequence>MDGVDCDWCLVCDKHTNNGATYCSPECRSTDLISSSASSSSSSASSASSTESSYFSMTDVNGAPLPGTSSPASSFTNDNYPMPPFIRKQRTSIPNIYHQCTSNPNPSGSPRFMPGGFGSSALSHHLQQQQLQHQQQQQIQQHQSSSTTTTGSTGQKELLPNSAASQYPLFYATLNALRPATPSGPPSQD</sequence>
<dbReference type="AlphaFoldDB" id="A0A9P5S0X5"/>
<proteinExistence type="predicted"/>
<protein>
    <submittedName>
        <fullName evidence="2">Uncharacterized protein</fullName>
    </submittedName>
</protein>
<dbReference type="Proteomes" id="UP000748756">
    <property type="component" value="Unassembled WGS sequence"/>
</dbReference>
<feature type="compositionally biased region" description="Polar residues" evidence="1">
    <location>
        <begin position="91"/>
        <end position="108"/>
    </location>
</feature>
<dbReference type="Pfam" id="PF12855">
    <property type="entry name" value="Ecl1"/>
    <property type="match status" value="1"/>
</dbReference>
<comment type="caution">
    <text evidence="2">The sequence shown here is derived from an EMBL/GenBank/DDBJ whole genome shotgun (WGS) entry which is preliminary data.</text>
</comment>
<evidence type="ECO:0000313" key="2">
    <source>
        <dbReference type="EMBL" id="KAF9150887.1"/>
    </source>
</evidence>
<evidence type="ECO:0000256" key="1">
    <source>
        <dbReference type="SAM" id="MobiDB-lite"/>
    </source>
</evidence>
<name>A0A9P5S0X5_9FUNG</name>
<organism evidence="2 3">
    <name type="scientific">Linnemannia schmuckeri</name>
    <dbReference type="NCBI Taxonomy" id="64567"/>
    <lineage>
        <taxon>Eukaryota</taxon>
        <taxon>Fungi</taxon>
        <taxon>Fungi incertae sedis</taxon>
        <taxon>Mucoromycota</taxon>
        <taxon>Mortierellomycotina</taxon>
        <taxon>Mortierellomycetes</taxon>
        <taxon>Mortierellales</taxon>
        <taxon>Mortierellaceae</taxon>
        <taxon>Linnemannia</taxon>
    </lineage>
</organism>
<evidence type="ECO:0000313" key="3">
    <source>
        <dbReference type="Proteomes" id="UP000748756"/>
    </source>
</evidence>
<feature type="compositionally biased region" description="Low complexity" evidence="1">
    <location>
        <begin position="119"/>
        <end position="155"/>
    </location>
</feature>